<gene>
    <name evidence="2" type="ORF">QJS10_CPA16g00020</name>
</gene>
<sequence length="77" mass="8727">MVGRLRVHPRLVKGHQVWDACKSSPPPPRLLCHWRVPVAEWNVFGSFGNHNRARSWPAGMVPRQSRNHVGEAAMVPN</sequence>
<feature type="region of interest" description="Disordered" evidence="1">
    <location>
        <begin position="55"/>
        <end position="77"/>
    </location>
</feature>
<name>A0AAV9CZ38_ACOCL</name>
<evidence type="ECO:0000256" key="1">
    <source>
        <dbReference type="SAM" id="MobiDB-lite"/>
    </source>
</evidence>
<dbReference type="Proteomes" id="UP001180020">
    <property type="component" value="Unassembled WGS sequence"/>
</dbReference>
<reference evidence="2" key="1">
    <citation type="journal article" date="2023" name="Nat. Commun.">
        <title>Diploid and tetraploid genomes of Acorus and the evolution of monocots.</title>
        <authorList>
            <person name="Ma L."/>
            <person name="Liu K.W."/>
            <person name="Li Z."/>
            <person name="Hsiao Y.Y."/>
            <person name="Qi Y."/>
            <person name="Fu T."/>
            <person name="Tang G.D."/>
            <person name="Zhang D."/>
            <person name="Sun W.H."/>
            <person name="Liu D.K."/>
            <person name="Li Y."/>
            <person name="Chen G.Z."/>
            <person name="Liu X.D."/>
            <person name="Liao X.Y."/>
            <person name="Jiang Y.T."/>
            <person name="Yu X."/>
            <person name="Hao Y."/>
            <person name="Huang J."/>
            <person name="Zhao X.W."/>
            <person name="Ke S."/>
            <person name="Chen Y.Y."/>
            <person name="Wu W.L."/>
            <person name="Hsu J.L."/>
            <person name="Lin Y.F."/>
            <person name="Huang M.D."/>
            <person name="Li C.Y."/>
            <person name="Huang L."/>
            <person name="Wang Z.W."/>
            <person name="Zhao X."/>
            <person name="Zhong W.Y."/>
            <person name="Peng D.H."/>
            <person name="Ahmad S."/>
            <person name="Lan S."/>
            <person name="Zhang J.S."/>
            <person name="Tsai W.C."/>
            <person name="Van de Peer Y."/>
            <person name="Liu Z.J."/>
        </authorList>
    </citation>
    <scope>NUCLEOTIDE SEQUENCE</scope>
    <source>
        <strain evidence="2">CP</strain>
    </source>
</reference>
<evidence type="ECO:0000313" key="3">
    <source>
        <dbReference type="Proteomes" id="UP001180020"/>
    </source>
</evidence>
<organism evidence="2 3">
    <name type="scientific">Acorus calamus</name>
    <name type="common">Sweet flag</name>
    <dbReference type="NCBI Taxonomy" id="4465"/>
    <lineage>
        <taxon>Eukaryota</taxon>
        <taxon>Viridiplantae</taxon>
        <taxon>Streptophyta</taxon>
        <taxon>Embryophyta</taxon>
        <taxon>Tracheophyta</taxon>
        <taxon>Spermatophyta</taxon>
        <taxon>Magnoliopsida</taxon>
        <taxon>Liliopsida</taxon>
        <taxon>Acoraceae</taxon>
        <taxon>Acorus</taxon>
    </lineage>
</organism>
<protein>
    <submittedName>
        <fullName evidence="2">Uncharacterized protein</fullName>
    </submittedName>
</protein>
<keyword evidence="3" id="KW-1185">Reference proteome</keyword>
<accession>A0AAV9CZ38</accession>
<dbReference type="AlphaFoldDB" id="A0AAV9CZ38"/>
<comment type="caution">
    <text evidence="2">The sequence shown here is derived from an EMBL/GenBank/DDBJ whole genome shotgun (WGS) entry which is preliminary data.</text>
</comment>
<dbReference type="EMBL" id="JAUJYO010000016">
    <property type="protein sequence ID" value="KAK1294516.1"/>
    <property type="molecule type" value="Genomic_DNA"/>
</dbReference>
<proteinExistence type="predicted"/>
<evidence type="ECO:0000313" key="2">
    <source>
        <dbReference type="EMBL" id="KAK1294516.1"/>
    </source>
</evidence>
<reference evidence="2" key="2">
    <citation type="submission" date="2023-06" db="EMBL/GenBank/DDBJ databases">
        <authorList>
            <person name="Ma L."/>
            <person name="Liu K.-W."/>
            <person name="Li Z."/>
            <person name="Hsiao Y.-Y."/>
            <person name="Qi Y."/>
            <person name="Fu T."/>
            <person name="Tang G."/>
            <person name="Zhang D."/>
            <person name="Sun W.-H."/>
            <person name="Liu D.-K."/>
            <person name="Li Y."/>
            <person name="Chen G.-Z."/>
            <person name="Liu X.-D."/>
            <person name="Liao X.-Y."/>
            <person name="Jiang Y.-T."/>
            <person name="Yu X."/>
            <person name="Hao Y."/>
            <person name="Huang J."/>
            <person name="Zhao X.-W."/>
            <person name="Ke S."/>
            <person name="Chen Y.-Y."/>
            <person name="Wu W.-L."/>
            <person name="Hsu J.-L."/>
            <person name="Lin Y.-F."/>
            <person name="Huang M.-D."/>
            <person name="Li C.-Y."/>
            <person name="Huang L."/>
            <person name="Wang Z.-W."/>
            <person name="Zhao X."/>
            <person name="Zhong W.-Y."/>
            <person name="Peng D.-H."/>
            <person name="Ahmad S."/>
            <person name="Lan S."/>
            <person name="Zhang J.-S."/>
            <person name="Tsai W.-C."/>
            <person name="Van De Peer Y."/>
            <person name="Liu Z.-J."/>
        </authorList>
    </citation>
    <scope>NUCLEOTIDE SEQUENCE</scope>
    <source>
        <strain evidence="2">CP</strain>
        <tissue evidence="2">Leaves</tissue>
    </source>
</reference>